<accession>A0ABV6IVI5</accession>
<organism evidence="2 3">
    <name type="scientific">Muricoccus vinaceus</name>
    <dbReference type="NCBI Taxonomy" id="424704"/>
    <lineage>
        <taxon>Bacteria</taxon>
        <taxon>Pseudomonadati</taxon>
        <taxon>Pseudomonadota</taxon>
        <taxon>Alphaproteobacteria</taxon>
        <taxon>Acetobacterales</taxon>
        <taxon>Roseomonadaceae</taxon>
        <taxon>Muricoccus</taxon>
    </lineage>
</organism>
<protein>
    <submittedName>
        <fullName evidence="2">LysR family transcriptional regulator</fullName>
    </submittedName>
</protein>
<comment type="caution">
    <text evidence="2">The sequence shown here is derived from an EMBL/GenBank/DDBJ whole genome shotgun (WGS) entry which is preliminary data.</text>
</comment>
<dbReference type="RefSeq" id="WP_377052931.1">
    <property type="nucleotide sequence ID" value="NZ_JBHLVZ010000061.1"/>
</dbReference>
<dbReference type="Proteomes" id="UP001589789">
    <property type="component" value="Unassembled WGS sequence"/>
</dbReference>
<dbReference type="InterPro" id="IPR036388">
    <property type="entry name" value="WH-like_DNA-bd_sf"/>
</dbReference>
<gene>
    <name evidence="2" type="ORF">ACFFIC_18185</name>
</gene>
<proteinExistence type="predicted"/>
<reference evidence="2 3" key="1">
    <citation type="submission" date="2024-09" db="EMBL/GenBank/DDBJ databases">
        <authorList>
            <person name="Sun Q."/>
            <person name="Mori K."/>
        </authorList>
    </citation>
    <scope>NUCLEOTIDE SEQUENCE [LARGE SCALE GENOMIC DNA]</scope>
    <source>
        <strain evidence="2 3">CCM 7468</strain>
    </source>
</reference>
<feature type="domain" description="HTH lysR-type" evidence="1">
    <location>
        <begin position="1"/>
        <end position="29"/>
    </location>
</feature>
<dbReference type="EMBL" id="JBHLVZ010000061">
    <property type="protein sequence ID" value="MFC0387461.1"/>
    <property type="molecule type" value="Genomic_DNA"/>
</dbReference>
<dbReference type="Pfam" id="PF00126">
    <property type="entry name" value="HTH_1"/>
    <property type="match status" value="1"/>
</dbReference>
<dbReference type="PROSITE" id="PS50931">
    <property type="entry name" value="HTH_LYSR"/>
    <property type="match status" value="1"/>
</dbReference>
<evidence type="ECO:0000313" key="3">
    <source>
        <dbReference type="Proteomes" id="UP001589789"/>
    </source>
</evidence>
<dbReference type="Gene3D" id="1.10.10.10">
    <property type="entry name" value="Winged helix-like DNA-binding domain superfamily/Winged helix DNA-binding domain"/>
    <property type="match status" value="1"/>
</dbReference>
<name>A0ABV6IVI5_9PROT</name>
<evidence type="ECO:0000313" key="2">
    <source>
        <dbReference type="EMBL" id="MFC0387461.1"/>
    </source>
</evidence>
<sequence length="29" mass="3019">MANCGSFSAAARQIGVAPSVVTKRIDQLQ</sequence>
<keyword evidence="3" id="KW-1185">Reference proteome</keyword>
<evidence type="ECO:0000259" key="1">
    <source>
        <dbReference type="PROSITE" id="PS50931"/>
    </source>
</evidence>
<dbReference type="InterPro" id="IPR000847">
    <property type="entry name" value="LysR_HTH_N"/>
</dbReference>